<dbReference type="EMBL" id="FN667742">
    <property type="protein sequence ID" value="CBJ89646.1"/>
    <property type="molecule type" value="Genomic_DNA"/>
</dbReference>
<dbReference type="Proteomes" id="UP000008075">
    <property type="component" value="Chromosome"/>
</dbReference>
<dbReference type="KEGG" id="xne:XNC1_1583"/>
<dbReference type="AlphaFoldDB" id="D3VBK7"/>
<organism evidence="1 2">
    <name type="scientific">Xenorhabdus nematophila (strain ATCC 19061 / DSM 3370 / CCUG 14189 / LMG 1036 / NCIMB 9965 / AN6)</name>
    <dbReference type="NCBI Taxonomy" id="406817"/>
    <lineage>
        <taxon>Bacteria</taxon>
        <taxon>Pseudomonadati</taxon>
        <taxon>Pseudomonadota</taxon>
        <taxon>Gammaproteobacteria</taxon>
        <taxon>Enterobacterales</taxon>
        <taxon>Morganellaceae</taxon>
        <taxon>Xenorhabdus</taxon>
    </lineage>
</organism>
<keyword evidence="2" id="KW-1185">Reference proteome</keyword>
<proteinExistence type="predicted"/>
<evidence type="ECO:0000313" key="1">
    <source>
        <dbReference type="EMBL" id="CBJ89646.1"/>
    </source>
</evidence>
<accession>D3VBK7</accession>
<gene>
    <name evidence="1" type="ordered locus">XNC1_1583</name>
</gene>
<reference evidence="1 2" key="1">
    <citation type="journal article" date="2011" name="PLoS ONE">
        <title>The entomopathogenic bacterial endosymbionts xenorhabdus and photorhabdus: convergent lifestyles from divergent genomes.</title>
        <authorList>
            <person name="Chaston J.M."/>
            <person name="Suen G."/>
            <person name="Tucker S.L."/>
            <person name="Andersen A.W."/>
            <person name="Bhasin A."/>
            <person name="Bode E."/>
            <person name="Bode H.B."/>
            <person name="Brachmann A.O."/>
            <person name="Cowles C.E."/>
            <person name="Cowles K.N."/>
            <person name="Darby C."/>
            <person name="de Leon L."/>
            <person name="Drace K."/>
            <person name="Du Z."/>
            <person name="Givaudan A."/>
            <person name="Herbert Tran E.E."/>
            <person name="Jewell K.A."/>
            <person name="Knack J.J."/>
            <person name="Krasomil-Osterfeld K.C."/>
            <person name="Kukor R."/>
            <person name="Lanois A."/>
            <person name="Latreille P."/>
            <person name="Leimgruber N.K."/>
            <person name="Lipke C.M."/>
            <person name="Liu R."/>
            <person name="Lu X."/>
            <person name="Martens E.C."/>
            <person name="Marri P.R."/>
            <person name="Medigue C."/>
            <person name="Menard M.L."/>
            <person name="Miller N.M."/>
            <person name="Morales-Soto N."/>
            <person name="Norton S."/>
            <person name="Ogier J.C."/>
            <person name="Orchard S.S."/>
            <person name="Park D."/>
            <person name="Park Y."/>
            <person name="Qurollo B.A."/>
            <person name="Sugar D.R."/>
            <person name="Richards G.R."/>
            <person name="Rouy Z."/>
            <person name="Slominski B."/>
            <person name="Slominski K."/>
            <person name="Snyder H."/>
            <person name="Tjaden B.C."/>
            <person name="van der Hoeven R."/>
            <person name="Welch R.D."/>
            <person name="Wheeler C."/>
            <person name="Xiang B."/>
            <person name="Barbazuk B."/>
            <person name="Gaudriault S."/>
            <person name="Goodner B."/>
            <person name="Slater S.C."/>
            <person name="Forst S."/>
            <person name="Goldman B.S."/>
            <person name="Goodrich-Blair H."/>
        </authorList>
    </citation>
    <scope>NUCLEOTIDE SEQUENCE [LARGE SCALE GENOMIC DNA]</scope>
    <source>
        <strain evidence="2">ATCC 19061 / DSM 3370 / CCUG 14189 / LMG 1036 / NCIMB 9965 / AN6</strain>
    </source>
</reference>
<evidence type="ECO:0000313" key="2">
    <source>
        <dbReference type="Proteomes" id="UP000008075"/>
    </source>
</evidence>
<sequence length="58" mass="6894">MVLLRYYLVFYLLDLIENKPFMLSPWQQRGQGTLSENRDNCMFIKVQNYHVLTGPVSI</sequence>
<name>D3VBK7_XENNA</name>
<protein>
    <submittedName>
        <fullName evidence="1">Uncharacterized protein</fullName>
    </submittedName>
</protein>
<dbReference type="HOGENOM" id="CLU_2978282_0_0_6"/>